<dbReference type="EMBL" id="BAAAOF010000003">
    <property type="protein sequence ID" value="GAA1927849.1"/>
    <property type="molecule type" value="Genomic_DNA"/>
</dbReference>
<dbReference type="Pfam" id="PF01522">
    <property type="entry name" value="Polysacc_deac_1"/>
    <property type="match status" value="1"/>
</dbReference>
<keyword evidence="6" id="KW-1185">Reference proteome</keyword>
<dbReference type="InterPro" id="IPR011330">
    <property type="entry name" value="Glyco_hydro/deAcase_b/a-brl"/>
</dbReference>
<name>A0ABP5B234_9MICO</name>
<dbReference type="InterPro" id="IPR050248">
    <property type="entry name" value="Polysacc_deacetylase_ArnD"/>
</dbReference>
<dbReference type="Gene3D" id="3.20.20.370">
    <property type="entry name" value="Glycoside hydrolase/deacetylase"/>
    <property type="match status" value="1"/>
</dbReference>
<feature type="signal peptide" evidence="3">
    <location>
        <begin position="1"/>
        <end position="28"/>
    </location>
</feature>
<dbReference type="PROSITE" id="PS51257">
    <property type="entry name" value="PROKAR_LIPOPROTEIN"/>
    <property type="match status" value="1"/>
</dbReference>
<dbReference type="InterPro" id="IPR002509">
    <property type="entry name" value="NODB_dom"/>
</dbReference>
<proteinExistence type="predicted"/>
<dbReference type="PANTHER" id="PTHR10587:SF133">
    <property type="entry name" value="CHITIN DEACETYLASE 1-RELATED"/>
    <property type="match status" value="1"/>
</dbReference>
<evidence type="ECO:0000256" key="1">
    <source>
        <dbReference type="ARBA" id="ARBA00022723"/>
    </source>
</evidence>
<feature type="domain" description="NodB homology" evidence="4">
    <location>
        <begin position="322"/>
        <end position="495"/>
    </location>
</feature>
<evidence type="ECO:0000256" key="3">
    <source>
        <dbReference type="SAM" id="SignalP"/>
    </source>
</evidence>
<dbReference type="PROSITE" id="PS51677">
    <property type="entry name" value="NODB"/>
    <property type="match status" value="1"/>
</dbReference>
<sequence length="517" mass="53477">MNRRRALTATVIVAALFALTACAPAVDAAWTPPTWPATQTRVMDAAPAPLDPASASGVTAQRLRNDAVGIDARFTYLPGKSAKVARFNKAVDVVVRRAIDGRAAVTGTAYRPQASPVGAGLGERGCAAGSTLAPADELLSAPGAVVVCDIVAAGGTVFGERLRVVMATADGVASDAASILYTDTSTGEVGAAGELWTDAAAAALGDDVIEALRRDAGALSLTPPDGGGEEEIAAIRAALTSTVPTPDGTLAFTIPAGFTTAELTDLGVAATTEPLTIEVPAEVAASLVTDLGRAVLASGGQPYAGPSAVPPSQEWLDCALVPCIALTYDDGPGSLTPTLLDELRDAHVSATFFMLGANAANRPDTVRRVSQEGHEIGSHTWNHPQLPTLDDAAIGRQLHDSRDILQQLSGQPVAMFRPPYGEYNDKVLEIAGIPAILWNVDTRDWAGVTDEQLLRTAVDGARPGGIILFHDIHENSVRMAPDVIAGLRDRGFSTATVTQLFGGELPLSGAWRSAPQP</sequence>
<gene>
    <name evidence="5" type="ORF">GCM10009775_19900</name>
</gene>
<dbReference type="PANTHER" id="PTHR10587">
    <property type="entry name" value="GLYCOSYL TRANSFERASE-RELATED"/>
    <property type="match status" value="1"/>
</dbReference>
<keyword evidence="1" id="KW-0479">Metal-binding</keyword>
<organism evidence="5 6">
    <name type="scientific">Microbacterium aoyamense</name>
    <dbReference type="NCBI Taxonomy" id="344166"/>
    <lineage>
        <taxon>Bacteria</taxon>
        <taxon>Bacillati</taxon>
        <taxon>Actinomycetota</taxon>
        <taxon>Actinomycetes</taxon>
        <taxon>Micrococcales</taxon>
        <taxon>Microbacteriaceae</taxon>
        <taxon>Microbacterium</taxon>
    </lineage>
</organism>
<evidence type="ECO:0000313" key="5">
    <source>
        <dbReference type="EMBL" id="GAA1927849.1"/>
    </source>
</evidence>
<keyword evidence="3" id="KW-0732">Signal</keyword>
<dbReference type="CDD" id="cd10917">
    <property type="entry name" value="CE4_NodB_like_6s_7s"/>
    <property type="match status" value="1"/>
</dbReference>
<protein>
    <recommendedName>
        <fullName evidence="4">NodB homology domain-containing protein</fullName>
    </recommendedName>
</protein>
<dbReference type="RefSeq" id="WP_248151098.1">
    <property type="nucleotide sequence ID" value="NZ_BAAAOF010000003.1"/>
</dbReference>
<evidence type="ECO:0000313" key="6">
    <source>
        <dbReference type="Proteomes" id="UP001501343"/>
    </source>
</evidence>
<evidence type="ECO:0000256" key="2">
    <source>
        <dbReference type="ARBA" id="ARBA00022801"/>
    </source>
</evidence>
<keyword evidence="2" id="KW-0378">Hydrolase</keyword>
<evidence type="ECO:0000259" key="4">
    <source>
        <dbReference type="PROSITE" id="PS51677"/>
    </source>
</evidence>
<comment type="caution">
    <text evidence="5">The sequence shown here is derived from an EMBL/GenBank/DDBJ whole genome shotgun (WGS) entry which is preliminary data.</text>
</comment>
<feature type="chain" id="PRO_5046655445" description="NodB homology domain-containing protein" evidence="3">
    <location>
        <begin position="29"/>
        <end position="517"/>
    </location>
</feature>
<reference evidence="6" key="1">
    <citation type="journal article" date="2019" name="Int. J. Syst. Evol. Microbiol.">
        <title>The Global Catalogue of Microorganisms (GCM) 10K type strain sequencing project: providing services to taxonomists for standard genome sequencing and annotation.</title>
        <authorList>
            <consortium name="The Broad Institute Genomics Platform"/>
            <consortium name="The Broad Institute Genome Sequencing Center for Infectious Disease"/>
            <person name="Wu L."/>
            <person name="Ma J."/>
        </authorList>
    </citation>
    <scope>NUCLEOTIDE SEQUENCE [LARGE SCALE GENOMIC DNA]</scope>
    <source>
        <strain evidence="6">JCM 14900</strain>
    </source>
</reference>
<dbReference type="Proteomes" id="UP001501343">
    <property type="component" value="Unassembled WGS sequence"/>
</dbReference>
<accession>A0ABP5B234</accession>
<dbReference type="SUPFAM" id="SSF88713">
    <property type="entry name" value="Glycoside hydrolase/deacetylase"/>
    <property type="match status" value="1"/>
</dbReference>